<keyword evidence="3" id="KW-0677">Repeat</keyword>
<evidence type="ECO:0000313" key="5">
    <source>
        <dbReference type="EMBL" id="EDO12549.1"/>
    </source>
</evidence>
<dbReference type="PANTHER" id="PTHR23416">
    <property type="entry name" value="SIALIC ACID SYNTHASE-RELATED"/>
    <property type="match status" value="1"/>
</dbReference>
<dbReference type="Pfam" id="PF14602">
    <property type="entry name" value="Hexapep_2"/>
    <property type="match status" value="1"/>
</dbReference>
<evidence type="ECO:0000256" key="2">
    <source>
        <dbReference type="ARBA" id="ARBA00022679"/>
    </source>
</evidence>
<evidence type="ECO:0000256" key="3">
    <source>
        <dbReference type="ARBA" id="ARBA00022737"/>
    </source>
</evidence>
<dbReference type="InterPro" id="IPR001451">
    <property type="entry name" value="Hexapep"/>
</dbReference>
<dbReference type="GO" id="GO:0008374">
    <property type="term" value="F:O-acyltransferase activity"/>
    <property type="evidence" value="ECO:0007669"/>
    <property type="project" value="TreeGrafter"/>
</dbReference>
<evidence type="ECO:0000256" key="1">
    <source>
        <dbReference type="ARBA" id="ARBA00007274"/>
    </source>
</evidence>
<dbReference type="EMBL" id="AAXF02000045">
    <property type="protein sequence ID" value="EDO12549.1"/>
    <property type="molecule type" value="Genomic_DNA"/>
</dbReference>
<comment type="similarity">
    <text evidence="1">Belongs to the transferase hexapeptide repeat family.</text>
</comment>
<dbReference type="Proteomes" id="UP000005475">
    <property type="component" value="Unassembled WGS sequence"/>
</dbReference>
<organism evidence="5 6">
    <name type="scientific">Bacteroides ovatus (strain ATCC 8483 / DSM 1896 / JCM 5824 / BCRC 10623 / CCUG 4943 / NCTC 11153)</name>
    <dbReference type="NCBI Taxonomy" id="411476"/>
    <lineage>
        <taxon>Bacteria</taxon>
        <taxon>Pseudomonadati</taxon>
        <taxon>Bacteroidota</taxon>
        <taxon>Bacteroidia</taxon>
        <taxon>Bacteroidales</taxon>
        <taxon>Bacteroidaceae</taxon>
        <taxon>Bacteroides</taxon>
    </lineage>
</organism>
<dbReference type="InterPro" id="IPR011004">
    <property type="entry name" value="Trimer_LpxA-like_sf"/>
</dbReference>
<dbReference type="AlphaFoldDB" id="A0AAN3A9L8"/>
<reference evidence="6" key="2">
    <citation type="submission" date="2007-04" db="EMBL/GenBank/DDBJ databases">
        <title>Draft genome sequence of Bacteroides ovatus (ATCC 8483).</title>
        <authorList>
            <person name="Sudarsanam P."/>
            <person name="Ley R."/>
            <person name="Guruge J."/>
            <person name="Turnbaugh P.J."/>
            <person name="Mahowald M."/>
            <person name="Liep D."/>
            <person name="Gordon J."/>
        </authorList>
    </citation>
    <scope>NUCLEOTIDE SEQUENCE [LARGE SCALE GENOMIC DNA]</scope>
    <source>
        <strain evidence="6">ATCC 8483 / DSM 1896 / JCM 5824 / BCRC 10623 / CCUG 4943 / NCTC 11153</strain>
    </source>
</reference>
<protein>
    <submittedName>
        <fullName evidence="5">Bacterial transferase hexapeptide repeat protein</fullName>
    </submittedName>
</protein>
<name>A0AAN3A9L8_BACO1</name>
<dbReference type="InterPro" id="IPR051159">
    <property type="entry name" value="Hexapeptide_acetyltransf"/>
</dbReference>
<sequence length="61" mass="6394">MIPFVIEDNVWIGINSTILPGVRIGYGAIVGAGSVVTKDVPAMTIVAGNPARIIKKIETSE</sequence>
<dbReference type="Gene3D" id="2.160.10.10">
    <property type="entry name" value="Hexapeptide repeat proteins"/>
    <property type="match status" value="1"/>
</dbReference>
<evidence type="ECO:0000256" key="4">
    <source>
        <dbReference type="ARBA" id="ARBA00023315"/>
    </source>
</evidence>
<comment type="caution">
    <text evidence="5">The sequence shown here is derived from an EMBL/GenBank/DDBJ whole genome shotgun (WGS) entry which is preliminary data.</text>
</comment>
<gene>
    <name evidence="5" type="ORF">BACOVA_01691</name>
</gene>
<evidence type="ECO:0000313" key="6">
    <source>
        <dbReference type="Proteomes" id="UP000005475"/>
    </source>
</evidence>
<dbReference type="PROSITE" id="PS00101">
    <property type="entry name" value="HEXAPEP_TRANSFERASES"/>
    <property type="match status" value="1"/>
</dbReference>
<reference evidence="5 6" key="1">
    <citation type="submission" date="2007-03" db="EMBL/GenBank/DDBJ databases">
        <authorList>
            <person name="Fulton L."/>
            <person name="Clifton S."/>
            <person name="Fulton B."/>
            <person name="Xu J."/>
            <person name="Minx P."/>
            <person name="Pepin K.H."/>
            <person name="Johnson M."/>
            <person name="Thiruvilangam P."/>
            <person name="Bhonagiri V."/>
            <person name="Nash W.E."/>
            <person name="Mardis E.R."/>
            <person name="Wilson R.K."/>
        </authorList>
    </citation>
    <scope>NUCLEOTIDE SEQUENCE [LARGE SCALE GENOMIC DNA]</scope>
    <source>
        <strain evidence="6">ATCC 8483 / DSM 1896 / JCM 5824 / BCRC 10623 / CCUG 4943 / NCTC 11153</strain>
    </source>
</reference>
<dbReference type="SUPFAM" id="SSF51161">
    <property type="entry name" value="Trimeric LpxA-like enzymes"/>
    <property type="match status" value="1"/>
</dbReference>
<keyword evidence="4" id="KW-0012">Acyltransferase</keyword>
<keyword evidence="2 5" id="KW-0808">Transferase</keyword>
<proteinExistence type="inferred from homology"/>
<dbReference type="InterPro" id="IPR018357">
    <property type="entry name" value="Hexapep_transf_CS"/>
</dbReference>
<dbReference type="PANTHER" id="PTHR23416:SF23">
    <property type="entry name" value="ACETYLTRANSFERASE C18B11.09C-RELATED"/>
    <property type="match status" value="1"/>
</dbReference>
<accession>A0AAN3A9L8</accession>